<dbReference type="AlphaFoldDB" id="A0AAD9QEH2"/>
<evidence type="ECO:0000313" key="2">
    <source>
        <dbReference type="Proteomes" id="UP001249851"/>
    </source>
</evidence>
<dbReference type="Proteomes" id="UP001249851">
    <property type="component" value="Unassembled WGS sequence"/>
</dbReference>
<organism evidence="1 2">
    <name type="scientific">Acropora cervicornis</name>
    <name type="common">Staghorn coral</name>
    <dbReference type="NCBI Taxonomy" id="6130"/>
    <lineage>
        <taxon>Eukaryota</taxon>
        <taxon>Metazoa</taxon>
        <taxon>Cnidaria</taxon>
        <taxon>Anthozoa</taxon>
        <taxon>Hexacorallia</taxon>
        <taxon>Scleractinia</taxon>
        <taxon>Astrocoeniina</taxon>
        <taxon>Acroporidae</taxon>
        <taxon>Acropora</taxon>
    </lineage>
</organism>
<evidence type="ECO:0000313" key="1">
    <source>
        <dbReference type="EMBL" id="KAK2559783.1"/>
    </source>
</evidence>
<proteinExistence type="predicted"/>
<gene>
    <name evidence="1" type="ORF">P5673_017880</name>
</gene>
<reference evidence="1" key="2">
    <citation type="journal article" date="2023" name="Science">
        <title>Genomic signatures of disease resistance in endangered staghorn corals.</title>
        <authorList>
            <person name="Vollmer S.V."/>
            <person name="Selwyn J.D."/>
            <person name="Despard B.A."/>
            <person name="Roesel C.L."/>
        </authorList>
    </citation>
    <scope>NUCLEOTIDE SEQUENCE</scope>
    <source>
        <strain evidence="1">K2</strain>
    </source>
</reference>
<protein>
    <submittedName>
        <fullName evidence="1">Uncharacterized protein</fullName>
    </submittedName>
</protein>
<accession>A0AAD9QEH2</accession>
<reference evidence="1" key="1">
    <citation type="journal article" date="2023" name="G3 (Bethesda)">
        <title>Whole genome assembly and annotation of the endangered Caribbean coral Acropora cervicornis.</title>
        <authorList>
            <person name="Selwyn J.D."/>
            <person name="Vollmer S.V."/>
        </authorList>
    </citation>
    <scope>NUCLEOTIDE SEQUENCE</scope>
    <source>
        <strain evidence="1">K2</strain>
    </source>
</reference>
<dbReference type="EMBL" id="JARQWQ010000039">
    <property type="protein sequence ID" value="KAK2559783.1"/>
    <property type="molecule type" value="Genomic_DNA"/>
</dbReference>
<keyword evidence="2" id="KW-1185">Reference proteome</keyword>
<sequence length="280" mass="31470">MDISLKEMCLIQIIAMLTSIGRFLMKKKTKKERGQVPNFPQGHSSAGFVKFAEPHVPSGERTEPVNVEDFTFNKTLASEELVDSEEHEDLRLEGTCRRSGAFDFRIRTCKNEKNNVTKQEIDESSCPNRKLNRNFLATTILLETKTAVLKSQEGPAITRERSLLGTVISKGKIEATLSKNQPPPLKHIENTLLPKAEYHTLAQRNRVFHVEGSGWSPLRYFPVWKAQRLNSSAWPGSNSGCVKVTVDKCSQLTLNHSFCSRVGTNYDIIPLNSTLQVQAL</sequence>
<comment type="caution">
    <text evidence="1">The sequence shown here is derived from an EMBL/GenBank/DDBJ whole genome shotgun (WGS) entry which is preliminary data.</text>
</comment>
<name>A0AAD9QEH2_ACRCE</name>